<dbReference type="PANTHER" id="PTHR43133">
    <property type="entry name" value="RNA POLYMERASE ECF-TYPE SIGMA FACTO"/>
    <property type="match status" value="1"/>
</dbReference>
<dbReference type="GO" id="GO:0016987">
    <property type="term" value="F:sigma factor activity"/>
    <property type="evidence" value="ECO:0007669"/>
    <property type="project" value="UniProtKB-KW"/>
</dbReference>
<dbReference type="eggNOG" id="COG1595">
    <property type="taxonomic scope" value="Bacteria"/>
</dbReference>
<evidence type="ECO:0000256" key="1">
    <source>
        <dbReference type="ARBA" id="ARBA00010641"/>
    </source>
</evidence>
<dbReference type="Proteomes" id="UP000000488">
    <property type="component" value="Chromosome"/>
</dbReference>
<dbReference type="Gene3D" id="1.10.1740.10">
    <property type="match status" value="1"/>
</dbReference>
<keyword evidence="4" id="KW-0238">DNA-binding</keyword>
<feature type="domain" description="RNA polymerase sigma-70 region 2" evidence="6">
    <location>
        <begin position="24"/>
        <end position="86"/>
    </location>
</feature>
<dbReference type="Pfam" id="PF08281">
    <property type="entry name" value="Sigma70_r4_2"/>
    <property type="match status" value="1"/>
</dbReference>
<accession>F8CJH6</accession>
<organism evidence="8 9">
    <name type="scientific">Myxococcus fulvus (strain ATCC BAA-855 / HW-1)</name>
    <dbReference type="NCBI Taxonomy" id="483219"/>
    <lineage>
        <taxon>Bacteria</taxon>
        <taxon>Pseudomonadati</taxon>
        <taxon>Myxococcota</taxon>
        <taxon>Myxococcia</taxon>
        <taxon>Myxococcales</taxon>
        <taxon>Cystobacterineae</taxon>
        <taxon>Myxococcaceae</taxon>
        <taxon>Myxococcus</taxon>
    </lineage>
</organism>
<dbReference type="SUPFAM" id="SSF88946">
    <property type="entry name" value="Sigma2 domain of RNA polymerase sigma factors"/>
    <property type="match status" value="1"/>
</dbReference>
<dbReference type="SUPFAM" id="SSF88659">
    <property type="entry name" value="Sigma3 and sigma4 domains of RNA polymerase sigma factors"/>
    <property type="match status" value="1"/>
</dbReference>
<dbReference type="InterPro" id="IPR039425">
    <property type="entry name" value="RNA_pol_sigma-70-like"/>
</dbReference>
<keyword evidence="3" id="KW-0731">Sigma factor</keyword>
<reference evidence="8 9" key="1">
    <citation type="journal article" date="2011" name="J. Bacteriol.">
        <title>Genome sequence of the halotolerant marine bacterium Myxococcus fulvus HW-1.</title>
        <authorList>
            <person name="Li Z.F."/>
            <person name="Li X."/>
            <person name="Liu H."/>
            <person name="Liu X."/>
            <person name="Han K."/>
            <person name="Wu Z.H."/>
            <person name="Hu W."/>
            <person name="Li F.F."/>
            <person name="Li Y.Z."/>
        </authorList>
    </citation>
    <scope>NUCLEOTIDE SEQUENCE [LARGE SCALE GENOMIC DNA]</scope>
    <source>
        <strain evidence="9">ATCC BAA-855 / HW-1</strain>
    </source>
</reference>
<dbReference type="STRING" id="483219.LILAB_03820"/>
<dbReference type="AlphaFoldDB" id="F8CJH6"/>
<dbReference type="Pfam" id="PF04542">
    <property type="entry name" value="Sigma70_r2"/>
    <property type="match status" value="1"/>
</dbReference>
<evidence type="ECO:0000256" key="4">
    <source>
        <dbReference type="ARBA" id="ARBA00023125"/>
    </source>
</evidence>
<dbReference type="NCBIfam" id="TIGR02937">
    <property type="entry name" value="sigma70-ECF"/>
    <property type="match status" value="1"/>
</dbReference>
<dbReference type="InterPro" id="IPR013324">
    <property type="entry name" value="RNA_pol_sigma_r3/r4-like"/>
</dbReference>
<dbReference type="InterPro" id="IPR013325">
    <property type="entry name" value="RNA_pol_sigma_r2"/>
</dbReference>
<comment type="similarity">
    <text evidence="1">Belongs to the sigma-70 factor family. ECF subfamily.</text>
</comment>
<evidence type="ECO:0000313" key="8">
    <source>
        <dbReference type="EMBL" id="AEI62689.1"/>
    </source>
</evidence>
<dbReference type="KEGG" id="mfu:LILAB_03820"/>
<evidence type="ECO:0000259" key="6">
    <source>
        <dbReference type="Pfam" id="PF04542"/>
    </source>
</evidence>
<feature type="domain" description="RNA polymerase sigma factor 70 region 4 type 2" evidence="7">
    <location>
        <begin position="115"/>
        <end position="166"/>
    </location>
</feature>
<dbReference type="EMBL" id="CP002830">
    <property type="protein sequence ID" value="AEI62689.1"/>
    <property type="molecule type" value="Genomic_DNA"/>
</dbReference>
<dbReference type="InterPro" id="IPR013249">
    <property type="entry name" value="RNA_pol_sigma70_r4_t2"/>
</dbReference>
<proteinExistence type="inferred from homology"/>
<evidence type="ECO:0000256" key="3">
    <source>
        <dbReference type="ARBA" id="ARBA00023082"/>
    </source>
</evidence>
<dbReference type="PANTHER" id="PTHR43133:SF8">
    <property type="entry name" value="RNA POLYMERASE SIGMA FACTOR HI_1459-RELATED"/>
    <property type="match status" value="1"/>
</dbReference>
<name>F8CJH6_MYXFH</name>
<dbReference type="GO" id="GO:0003677">
    <property type="term" value="F:DNA binding"/>
    <property type="evidence" value="ECO:0007669"/>
    <property type="project" value="UniProtKB-KW"/>
</dbReference>
<evidence type="ECO:0000313" key="9">
    <source>
        <dbReference type="Proteomes" id="UP000000488"/>
    </source>
</evidence>
<dbReference type="GO" id="GO:0006352">
    <property type="term" value="P:DNA-templated transcription initiation"/>
    <property type="evidence" value="ECO:0007669"/>
    <property type="project" value="InterPro"/>
</dbReference>
<sequence length="204" mass="22273">MGKEHGVTETGALNDEVVRALVDNHRQFLAFVERRVGSRAIAEEILQAAFVRTLEKGGALEEGEGAVAWFYRLLRNALVDHYRRQAAEGRALEREARESVVATEDPELKQAVCACVGELLPTLKPEYADILRRVDLEERGVPDVAREDGITANNAGVRLYRARQALKKQLERSCGTCASHGCLDCSCKPPRQAAGPTVPGAPVA</sequence>
<dbReference type="InterPro" id="IPR007627">
    <property type="entry name" value="RNA_pol_sigma70_r2"/>
</dbReference>
<dbReference type="InterPro" id="IPR036388">
    <property type="entry name" value="WH-like_DNA-bd_sf"/>
</dbReference>
<dbReference type="Gene3D" id="1.10.10.10">
    <property type="entry name" value="Winged helix-like DNA-binding domain superfamily/Winged helix DNA-binding domain"/>
    <property type="match status" value="1"/>
</dbReference>
<dbReference type="InterPro" id="IPR014284">
    <property type="entry name" value="RNA_pol_sigma-70_dom"/>
</dbReference>
<dbReference type="HOGENOM" id="CLU_047691_1_3_7"/>
<protein>
    <submittedName>
        <fullName evidence="8">ECF subfamily RNA polymerase sigma factor</fullName>
    </submittedName>
</protein>
<evidence type="ECO:0000256" key="5">
    <source>
        <dbReference type="ARBA" id="ARBA00023163"/>
    </source>
</evidence>
<evidence type="ECO:0000259" key="7">
    <source>
        <dbReference type="Pfam" id="PF08281"/>
    </source>
</evidence>
<gene>
    <name evidence="8" type="ordered locus">LILAB_03820</name>
</gene>
<evidence type="ECO:0000256" key="2">
    <source>
        <dbReference type="ARBA" id="ARBA00023015"/>
    </source>
</evidence>
<keyword evidence="5" id="KW-0804">Transcription</keyword>
<keyword evidence="2" id="KW-0805">Transcription regulation</keyword>